<dbReference type="PRINTS" id="PR00413">
    <property type="entry name" value="HADHALOGNASE"/>
</dbReference>
<comment type="caution">
    <text evidence="1">The sequence shown here is derived from an EMBL/GenBank/DDBJ whole genome shotgun (WGS) entry which is preliminary data.</text>
</comment>
<dbReference type="Gene3D" id="3.40.50.1000">
    <property type="entry name" value="HAD superfamily/HAD-like"/>
    <property type="match status" value="1"/>
</dbReference>
<dbReference type="SFLD" id="SFLDS00003">
    <property type="entry name" value="Haloacid_Dehalogenase"/>
    <property type="match status" value="1"/>
</dbReference>
<dbReference type="EMBL" id="DVKS01000062">
    <property type="protein sequence ID" value="HIT41213.1"/>
    <property type="molecule type" value="Genomic_DNA"/>
</dbReference>
<protein>
    <submittedName>
        <fullName evidence="1">HAD family phosphatase</fullName>
    </submittedName>
</protein>
<accession>A0A9D1GI07</accession>
<sequence length="207" mass="24086">MVKNIVFDMGKVLTDYVPDAVCRHYIKDEAMIRKISDAVFVSPEWVLLDLGVVPEDEGLRRITERLDTPQEKEWAAQCFWHWHEYNMWHMEGMEELVRSLKAAGYGIYLCSNASVRLLTCWQKVIPAADCFDGILFSGPEKCMKPQKEIYERLFARFSLKPEECLFIDDQPLNIRGAAECGMRGYVYDGDREKLKQWLSQELGKNFS</sequence>
<dbReference type="CDD" id="cd02603">
    <property type="entry name" value="HAD_sEH-N_like"/>
    <property type="match status" value="1"/>
</dbReference>
<name>A0A9D1GI07_9FIRM</name>
<reference evidence="1" key="2">
    <citation type="journal article" date="2021" name="PeerJ">
        <title>Extensive microbial diversity within the chicken gut microbiome revealed by metagenomics and culture.</title>
        <authorList>
            <person name="Gilroy R."/>
            <person name="Ravi A."/>
            <person name="Getino M."/>
            <person name="Pursley I."/>
            <person name="Horton D.L."/>
            <person name="Alikhan N.F."/>
            <person name="Baker D."/>
            <person name="Gharbi K."/>
            <person name="Hall N."/>
            <person name="Watson M."/>
            <person name="Adriaenssens E.M."/>
            <person name="Foster-Nyarko E."/>
            <person name="Jarju S."/>
            <person name="Secka A."/>
            <person name="Antonio M."/>
            <person name="Oren A."/>
            <person name="Chaudhuri R.R."/>
            <person name="La Ragione R."/>
            <person name="Hildebrand F."/>
            <person name="Pallen M.J."/>
        </authorList>
    </citation>
    <scope>NUCLEOTIDE SEQUENCE</scope>
    <source>
        <strain evidence="1">CHK123-3438</strain>
    </source>
</reference>
<dbReference type="PANTHER" id="PTHR43611">
    <property type="entry name" value="ALPHA-D-GLUCOSE 1-PHOSPHATE PHOSPHATASE"/>
    <property type="match status" value="1"/>
</dbReference>
<dbReference type="Pfam" id="PF00702">
    <property type="entry name" value="Hydrolase"/>
    <property type="match status" value="1"/>
</dbReference>
<dbReference type="NCBIfam" id="TIGR01509">
    <property type="entry name" value="HAD-SF-IA-v3"/>
    <property type="match status" value="1"/>
</dbReference>
<dbReference type="InterPro" id="IPR023214">
    <property type="entry name" value="HAD_sf"/>
</dbReference>
<dbReference type="SUPFAM" id="SSF56784">
    <property type="entry name" value="HAD-like"/>
    <property type="match status" value="1"/>
</dbReference>
<dbReference type="Gene3D" id="1.10.150.240">
    <property type="entry name" value="Putative phosphatase, domain 2"/>
    <property type="match status" value="1"/>
</dbReference>
<proteinExistence type="predicted"/>
<dbReference type="AlphaFoldDB" id="A0A9D1GI07"/>
<evidence type="ECO:0000313" key="2">
    <source>
        <dbReference type="Proteomes" id="UP000886860"/>
    </source>
</evidence>
<dbReference type="SFLD" id="SFLDG01129">
    <property type="entry name" value="C1.5:_HAD__Beta-PGM__Phosphata"/>
    <property type="match status" value="1"/>
</dbReference>
<gene>
    <name evidence="1" type="ORF">IAB60_03760</name>
</gene>
<dbReference type="InterPro" id="IPR036412">
    <property type="entry name" value="HAD-like_sf"/>
</dbReference>
<reference evidence="1" key="1">
    <citation type="submission" date="2020-10" db="EMBL/GenBank/DDBJ databases">
        <authorList>
            <person name="Gilroy R."/>
        </authorList>
    </citation>
    <scope>NUCLEOTIDE SEQUENCE</scope>
    <source>
        <strain evidence="1">CHK123-3438</strain>
    </source>
</reference>
<dbReference type="PANTHER" id="PTHR43611:SF3">
    <property type="entry name" value="FLAVIN MONONUCLEOTIDE HYDROLASE 1, CHLOROPLATIC"/>
    <property type="match status" value="1"/>
</dbReference>
<organism evidence="1 2">
    <name type="scientific">Candidatus Caccovicinus merdipullorum</name>
    <dbReference type="NCBI Taxonomy" id="2840724"/>
    <lineage>
        <taxon>Bacteria</taxon>
        <taxon>Bacillati</taxon>
        <taxon>Bacillota</taxon>
        <taxon>Clostridia</taxon>
        <taxon>Eubacteriales</taxon>
        <taxon>Candidatus Caccovicinus</taxon>
    </lineage>
</organism>
<dbReference type="InterPro" id="IPR006439">
    <property type="entry name" value="HAD-SF_hydro_IA"/>
</dbReference>
<evidence type="ECO:0000313" key="1">
    <source>
        <dbReference type="EMBL" id="HIT41213.1"/>
    </source>
</evidence>
<dbReference type="InterPro" id="IPR023198">
    <property type="entry name" value="PGP-like_dom2"/>
</dbReference>
<dbReference type="Proteomes" id="UP000886860">
    <property type="component" value="Unassembled WGS sequence"/>
</dbReference>